<reference evidence="1 2" key="1">
    <citation type="journal article" date="2018" name="Sci. Rep.">
        <title>Comparative genomics provides insights into the lifestyle and reveals functional heterogeneity of dark septate endophytic fungi.</title>
        <authorList>
            <person name="Knapp D.G."/>
            <person name="Nemeth J.B."/>
            <person name="Barry K."/>
            <person name="Hainaut M."/>
            <person name="Henrissat B."/>
            <person name="Johnson J."/>
            <person name="Kuo A."/>
            <person name="Lim J.H.P."/>
            <person name="Lipzen A."/>
            <person name="Nolan M."/>
            <person name="Ohm R.A."/>
            <person name="Tamas L."/>
            <person name="Grigoriev I.V."/>
            <person name="Spatafora J.W."/>
            <person name="Nagy L.G."/>
            <person name="Kovacs G.M."/>
        </authorList>
    </citation>
    <scope>NUCLEOTIDE SEQUENCE [LARGE SCALE GENOMIC DNA]</scope>
    <source>
        <strain evidence="1 2">DSE2036</strain>
    </source>
</reference>
<accession>A0A2V1DI35</accession>
<name>A0A2V1DI35_9PLEO</name>
<proteinExistence type="predicted"/>
<dbReference type="EMBL" id="KZ805451">
    <property type="protein sequence ID" value="PVH96899.1"/>
    <property type="molecule type" value="Genomic_DNA"/>
</dbReference>
<organism evidence="1 2">
    <name type="scientific">Periconia macrospinosa</name>
    <dbReference type="NCBI Taxonomy" id="97972"/>
    <lineage>
        <taxon>Eukaryota</taxon>
        <taxon>Fungi</taxon>
        <taxon>Dikarya</taxon>
        <taxon>Ascomycota</taxon>
        <taxon>Pezizomycotina</taxon>
        <taxon>Dothideomycetes</taxon>
        <taxon>Pleosporomycetidae</taxon>
        <taxon>Pleosporales</taxon>
        <taxon>Massarineae</taxon>
        <taxon>Periconiaceae</taxon>
        <taxon>Periconia</taxon>
    </lineage>
</organism>
<evidence type="ECO:0000313" key="1">
    <source>
        <dbReference type="EMBL" id="PVH96899.1"/>
    </source>
</evidence>
<dbReference type="Proteomes" id="UP000244855">
    <property type="component" value="Unassembled WGS sequence"/>
</dbReference>
<dbReference type="AlphaFoldDB" id="A0A2V1DI35"/>
<dbReference type="STRING" id="97972.A0A2V1DI35"/>
<sequence length="218" mass="24520">MDPSEIPSEWCHRSQRYGLLFSALSHTSSRQWGFVVIRTTYGDDDAWASYLQCVRDNAHIDITRFKPDRGAVLEQMLTWTVIEDAATLENASREQVRQRFQQWCQEQDDFNASLPRFTYCVNVTRACLNTLSAHLGNKSDDVSKPHLPPPSLVAEIVDGDSAPGPEGESGGGYLGWEYIDTRYLMSTYSTLHGTPLDGYNYQRPPAIAPLGQQTMPLT</sequence>
<gene>
    <name evidence="1" type="ORF">DM02DRAFT_102300</name>
</gene>
<protein>
    <submittedName>
        <fullName evidence="1">Uncharacterized protein</fullName>
    </submittedName>
</protein>
<keyword evidence="2" id="KW-1185">Reference proteome</keyword>
<evidence type="ECO:0000313" key="2">
    <source>
        <dbReference type="Proteomes" id="UP000244855"/>
    </source>
</evidence>
<dbReference type="OrthoDB" id="3625985at2759"/>